<sequence>MKMLNQQEDEKIPLGIKPHPIASESKETTNDDTEDEDVDDSSIFFDPEIFIDTSYTSSKLEINNTSLEIWALHSASSTDFDLTGQIVWPACRVLALYLSHHPGLIGDRKTLELGAGVGVAGLMAAKFSTNPNNVILTDHNEKVLDVLQKNIDVNFDSAQEKAPLCAMLEWGSDADIFKNKYGTFEVILGADVIFWPDAIPLLFQTVGKLLKKKGGVFLLSYINRNNIYSQLLKTEARSSGLDYLEIDLNESEHFKDIISQEKDAGRTVHLFKFFFPE</sequence>
<dbReference type="Pfam" id="PF10294">
    <property type="entry name" value="Methyltransf_16"/>
    <property type="match status" value="1"/>
</dbReference>
<dbReference type="PANTHER" id="PTHR23108">
    <property type="entry name" value="METHYLTRANSFERASE-RELATED"/>
    <property type="match status" value="1"/>
</dbReference>
<feature type="region of interest" description="Disordered" evidence="1">
    <location>
        <begin position="1"/>
        <end position="38"/>
    </location>
</feature>
<dbReference type="AlphaFoldDB" id="A0A8S4N5W7"/>
<protein>
    <submittedName>
        <fullName evidence="2">Uncharacterized protein</fullName>
    </submittedName>
</protein>
<dbReference type="InterPro" id="IPR038899">
    <property type="entry name" value="METTL22"/>
</dbReference>
<evidence type="ECO:0000313" key="3">
    <source>
        <dbReference type="Proteomes" id="UP000749559"/>
    </source>
</evidence>
<dbReference type="Gene3D" id="3.40.50.150">
    <property type="entry name" value="Vaccinia Virus protein VP39"/>
    <property type="match status" value="1"/>
</dbReference>
<comment type="caution">
    <text evidence="2">The sequence shown here is derived from an EMBL/GenBank/DDBJ whole genome shotgun (WGS) entry which is preliminary data.</text>
</comment>
<dbReference type="CDD" id="cd02440">
    <property type="entry name" value="AdoMet_MTases"/>
    <property type="match status" value="1"/>
</dbReference>
<organism evidence="2 3">
    <name type="scientific">Owenia fusiformis</name>
    <name type="common">Polychaete worm</name>
    <dbReference type="NCBI Taxonomy" id="6347"/>
    <lineage>
        <taxon>Eukaryota</taxon>
        <taxon>Metazoa</taxon>
        <taxon>Spiralia</taxon>
        <taxon>Lophotrochozoa</taxon>
        <taxon>Annelida</taxon>
        <taxon>Polychaeta</taxon>
        <taxon>Sedentaria</taxon>
        <taxon>Canalipalpata</taxon>
        <taxon>Sabellida</taxon>
        <taxon>Oweniida</taxon>
        <taxon>Oweniidae</taxon>
        <taxon>Owenia</taxon>
    </lineage>
</organism>
<dbReference type="InterPro" id="IPR019410">
    <property type="entry name" value="Methyltransf_16"/>
</dbReference>
<proteinExistence type="predicted"/>
<dbReference type="InterPro" id="IPR029063">
    <property type="entry name" value="SAM-dependent_MTases_sf"/>
</dbReference>
<gene>
    <name evidence="2" type="ORF">OFUS_LOCUS3212</name>
</gene>
<evidence type="ECO:0000256" key="1">
    <source>
        <dbReference type="SAM" id="MobiDB-lite"/>
    </source>
</evidence>
<dbReference type="GO" id="GO:0008276">
    <property type="term" value="F:protein methyltransferase activity"/>
    <property type="evidence" value="ECO:0007669"/>
    <property type="project" value="InterPro"/>
</dbReference>
<keyword evidence="3" id="KW-1185">Reference proteome</keyword>
<dbReference type="GO" id="GO:0005634">
    <property type="term" value="C:nucleus"/>
    <property type="evidence" value="ECO:0007669"/>
    <property type="project" value="TreeGrafter"/>
</dbReference>
<dbReference type="SUPFAM" id="SSF53335">
    <property type="entry name" value="S-adenosyl-L-methionine-dependent methyltransferases"/>
    <property type="match status" value="1"/>
</dbReference>
<reference evidence="2" key="1">
    <citation type="submission" date="2022-03" db="EMBL/GenBank/DDBJ databases">
        <authorList>
            <person name="Martin C."/>
        </authorList>
    </citation>
    <scope>NUCLEOTIDE SEQUENCE</scope>
</reference>
<dbReference type="EMBL" id="CAIIXF020000001">
    <property type="protein sequence ID" value="CAH1775980.1"/>
    <property type="molecule type" value="Genomic_DNA"/>
</dbReference>
<evidence type="ECO:0000313" key="2">
    <source>
        <dbReference type="EMBL" id="CAH1775980.1"/>
    </source>
</evidence>
<name>A0A8S4N5W7_OWEFU</name>
<dbReference type="PANTHER" id="PTHR23108:SF3">
    <property type="entry name" value="METHYLTRANSFERASE FAMILY PROTEIN"/>
    <property type="match status" value="1"/>
</dbReference>
<accession>A0A8S4N5W7</accession>
<dbReference type="Proteomes" id="UP000749559">
    <property type="component" value="Unassembled WGS sequence"/>
</dbReference>
<dbReference type="OrthoDB" id="46564at2759"/>